<protein>
    <recommendedName>
        <fullName evidence="5">HTH lysR-type domain-containing protein</fullName>
    </recommendedName>
</protein>
<dbReference type="Pfam" id="PF00126">
    <property type="entry name" value="HTH_1"/>
    <property type="match status" value="1"/>
</dbReference>
<dbReference type="InterPro" id="IPR000847">
    <property type="entry name" value="LysR_HTH_N"/>
</dbReference>
<keyword evidence="2" id="KW-0805">Transcription regulation</keyword>
<gene>
    <name evidence="6" type="ORF">chiPu_0030952</name>
</gene>
<dbReference type="EMBL" id="BEZZ01197313">
    <property type="protein sequence ID" value="GCC46823.1"/>
    <property type="molecule type" value="Genomic_DNA"/>
</dbReference>
<dbReference type="PROSITE" id="PS50931">
    <property type="entry name" value="HTH_LYSR"/>
    <property type="match status" value="1"/>
</dbReference>
<dbReference type="Pfam" id="PF03466">
    <property type="entry name" value="LysR_substrate"/>
    <property type="match status" value="1"/>
</dbReference>
<reference evidence="6 7" key="1">
    <citation type="journal article" date="2018" name="Nat. Ecol. Evol.">
        <title>Shark genomes provide insights into elasmobranch evolution and the origin of vertebrates.</title>
        <authorList>
            <person name="Hara Y"/>
            <person name="Yamaguchi K"/>
            <person name="Onimaru K"/>
            <person name="Kadota M"/>
            <person name="Koyanagi M"/>
            <person name="Keeley SD"/>
            <person name="Tatsumi K"/>
            <person name="Tanaka K"/>
            <person name="Motone F"/>
            <person name="Kageyama Y"/>
            <person name="Nozu R"/>
            <person name="Adachi N"/>
            <person name="Nishimura O"/>
            <person name="Nakagawa R"/>
            <person name="Tanegashima C"/>
            <person name="Kiyatake I"/>
            <person name="Matsumoto R"/>
            <person name="Murakumo K"/>
            <person name="Nishida K"/>
            <person name="Terakita A"/>
            <person name="Kuratani S"/>
            <person name="Sato K"/>
            <person name="Hyodo S Kuraku.S."/>
        </authorList>
    </citation>
    <scope>NUCLEOTIDE SEQUENCE [LARGE SCALE GENOMIC DNA]</scope>
</reference>
<dbReference type="InterPro" id="IPR005119">
    <property type="entry name" value="LysR_subst-bd"/>
</dbReference>
<dbReference type="SUPFAM" id="SSF46785">
    <property type="entry name" value="Winged helix' DNA-binding domain"/>
    <property type="match status" value="1"/>
</dbReference>
<accession>A0A401TVZ5</accession>
<comment type="caution">
    <text evidence="6">The sequence shown here is derived from an EMBL/GenBank/DDBJ whole genome shotgun (WGS) entry which is preliminary data.</text>
</comment>
<dbReference type="Gene3D" id="3.40.190.10">
    <property type="entry name" value="Periplasmic binding protein-like II"/>
    <property type="match status" value="1"/>
</dbReference>
<evidence type="ECO:0000313" key="6">
    <source>
        <dbReference type="EMBL" id="GCC46823.1"/>
    </source>
</evidence>
<dbReference type="PANTHER" id="PTHR30126">
    <property type="entry name" value="HTH-TYPE TRANSCRIPTIONAL REGULATOR"/>
    <property type="match status" value="1"/>
</dbReference>
<sequence length="181" mass="20023">MRGNDACRIYPGRIEMLLTSARVRAFNAVLETGSFSAAAKKLGLSQPAITQSVRDIEREANITLFERRGRAIAPTALCAELYRLTAESERCETEALKLLKQHANLEIGTFQIGLGNSMPGMALIREFRRRFPGVQVQVELGSWANIIAAVVEQRVDVGVLPNVPDDGRFLRRICVKQDVVA</sequence>
<dbReference type="PANTHER" id="PTHR30126:SF94">
    <property type="entry name" value="LYSR FAMILY TRANSCRIPTIONAL REGULATOR"/>
    <property type="match status" value="1"/>
</dbReference>
<comment type="similarity">
    <text evidence="1">Belongs to the LysR transcriptional regulatory family.</text>
</comment>
<dbReference type="STRING" id="137246.A0A401TVZ5"/>
<evidence type="ECO:0000259" key="5">
    <source>
        <dbReference type="PROSITE" id="PS50931"/>
    </source>
</evidence>
<dbReference type="InterPro" id="IPR036390">
    <property type="entry name" value="WH_DNA-bd_sf"/>
</dbReference>
<keyword evidence="4" id="KW-0804">Transcription</keyword>
<evidence type="ECO:0000256" key="3">
    <source>
        <dbReference type="ARBA" id="ARBA00023125"/>
    </source>
</evidence>
<evidence type="ECO:0000256" key="1">
    <source>
        <dbReference type="ARBA" id="ARBA00009437"/>
    </source>
</evidence>
<evidence type="ECO:0000256" key="4">
    <source>
        <dbReference type="ARBA" id="ARBA00023163"/>
    </source>
</evidence>
<proteinExistence type="inferred from homology"/>
<dbReference type="OrthoDB" id="8123202at2759"/>
<feature type="non-terminal residue" evidence="6">
    <location>
        <position position="181"/>
    </location>
</feature>
<dbReference type="PRINTS" id="PR00039">
    <property type="entry name" value="HTHLYSR"/>
</dbReference>
<keyword evidence="7" id="KW-1185">Reference proteome</keyword>
<evidence type="ECO:0000256" key="2">
    <source>
        <dbReference type="ARBA" id="ARBA00023015"/>
    </source>
</evidence>
<dbReference type="AlphaFoldDB" id="A0A401TVZ5"/>
<dbReference type="InterPro" id="IPR036388">
    <property type="entry name" value="WH-like_DNA-bd_sf"/>
</dbReference>
<dbReference type="GO" id="GO:0000976">
    <property type="term" value="F:transcription cis-regulatory region binding"/>
    <property type="evidence" value="ECO:0007669"/>
    <property type="project" value="TreeGrafter"/>
</dbReference>
<dbReference type="SUPFAM" id="SSF53850">
    <property type="entry name" value="Periplasmic binding protein-like II"/>
    <property type="match status" value="1"/>
</dbReference>
<name>A0A401TVZ5_CHIPU</name>
<organism evidence="6 7">
    <name type="scientific">Chiloscyllium punctatum</name>
    <name type="common">Brownbanded bambooshark</name>
    <name type="synonym">Hemiscyllium punctatum</name>
    <dbReference type="NCBI Taxonomy" id="137246"/>
    <lineage>
        <taxon>Eukaryota</taxon>
        <taxon>Metazoa</taxon>
        <taxon>Chordata</taxon>
        <taxon>Craniata</taxon>
        <taxon>Vertebrata</taxon>
        <taxon>Chondrichthyes</taxon>
        <taxon>Elasmobranchii</taxon>
        <taxon>Galeomorphii</taxon>
        <taxon>Galeoidea</taxon>
        <taxon>Orectolobiformes</taxon>
        <taxon>Hemiscylliidae</taxon>
        <taxon>Chiloscyllium</taxon>
    </lineage>
</organism>
<dbReference type="Proteomes" id="UP000287033">
    <property type="component" value="Unassembled WGS sequence"/>
</dbReference>
<evidence type="ECO:0000313" key="7">
    <source>
        <dbReference type="Proteomes" id="UP000287033"/>
    </source>
</evidence>
<dbReference type="GO" id="GO:0003700">
    <property type="term" value="F:DNA-binding transcription factor activity"/>
    <property type="evidence" value="ECO:0007669"/>
    <property type="project" value="InterPro"/>
</dbReference>
<keyword evidence="3" id="KW-0238">DNA-binding</keyword>
<feature type="domain" description="HTH lysR-type" evidence="5">
    <location>
        <begin position="18"/>
        <end position="75"/>
    </location>
</feature>
<dbReference type="Gene3D" id="1.10.10.10">
    <property type="entry name" value="Winged helix-like DNA-binding domain superfamily/Winged helix DNA-binding domain"/>
    <property type="match status" value="1"/>
</dbReference>